<name>A0A1A8N0L7_9TELE</name>
<reference evidence="1" key="1">
    <citation type="submission" date="2016-05" db="EMBL/GenBank/DDBJ databases">
        <authorList>
            <person name="Lavstsen T."/>
            <person name="Jespersen J.S."/>
        </authorList>
    </citation>
    <scope>NUCLEOTIDE SEQUENCE</scope>
    <source>
        <tissue evidence="1">Brain</tissue>
    </source>
</reference>
<feature type="non-terminal residue" evidence="1">
    <location>
        <position position="59"/>
    </location>
</feature>
<evidence type="ECO:0000313" key="1">
    <source>
        <dbReference type="EMBL" id="SBR62633.1"/>
    </source>
</evidence>
<feature type="non-terminal residue" evidence="1">
    <location>
        <position position="1"/>
    </location>
</feature>
<dbReference type="EMBL" id="HAEF01021474">
    <property type="protein sequence ID" value="SBR62633.1"/>
    <property type="molecule type" value="Transcribed_RNA"/>
</dbReference>
<dbReference type="AlphaFoldDB" id="A0A1A8N0L7"/>
<accession>A0A1A8N0L7</accession>
<keyword evidence="1" id="KW-0675">Receptor</keyword>
<protein>
    <submittedName>
        <fullName evidence="1">Class II cytokine receptor CRFB3, Cytokine receptor CRFB3, Uncharacterized protein</fullName>
    </submittedName>
</protein>
<organism evidence="1">
    <name type="scientific">Nothobranchius pienaari</name>
    <dbReference type="NCBI Taxonomy" id="704102"/>
    <lineage>
        <taxon>Eukaryota</taxon>
        <taxon>Metazoa</taxon>
        <taxon>Chordata</taxon>
        <taxon>Craniata</taxon>
        <taxon>Vertebrata</taxon>
        <taxon>Euteleostomi</taxon>
        <taxon>Actinopterygii</taxon>
        <taxon>Neopterygii</taxon>
        <taxon>Teleostei</taxon>
        <taxon>Neoteleostei</taxon>
        <taxon>Acanthomorphata</taxon>
        <taxon>Ovalentaria</taxon>
        <taxon>Atherinomorphae</taxon>
        <taxon>Cyprinodontiformes</taxon>
        <taxon>Nothobranchiidae</taxon>
        <taxon>Nothobranchius</taxon>
    </lineage>
</organism>
<reference evidence="1" key="2">
    <citation type="submission" date="2016-06" db="EMBL/GenBank/DDBJ databases">
        <title>The genome of a short-lived fish provides insights into sex chromosome evolution and the genetic control of aging.</title>
        <authorList>
            <person name="Reichwald K."/>
            <person name="Felder M."/>
            <person name="Petzold A."/>
            <person name="Koch P."/>
            <person name="Groth M."/>
            <person name="Platzer M."/>
        </authorList>
    </citation>
    <scope>NUCLEOTIDE SEQUENCE</scope>
    <source>
        <tissue evidence="1">Brain</tissue>
    </source>
</reference>
<sequence>NLTVPAAGFVWGVRPGGVPPVGSAHQNSCKKVQTSNLHCLNIRSHTYSCVMKTPLTRDP</sequence>
<proteinExistence type="predicted"/>
<gene>
    <name evidence="1" type="primary">CRFB3</name>
</gene>